<dbReference type="InterPro" id="IPR018270">
    <property type="entry name" value="C_nuclsd_transpt_met_bac"/>
</dbReference>
<dbReference type="OrthoDB" id="6075923at2759"/>
<sequence length="567" mass="61979">MADVGAGLQAIEDLDRQRNAHHQDIDAQPARRQSIGYGQTGEGDYSLFSCIPGFSERKSKFKAYAKSTQLRRRLTSSCYVLLTLAYVAYLLVALHVDTDVDEADYWCEGDGFLLFVTGFLAILVVYFLGMKPLVRWVIYLIVTVAISFYLYVDTSNDRRRLQSLVGLFLFILLGFVFSVAPKKVIWRQVIWGLALQFILGVIVLRWPVGRKLFECTGRKLSQILLFTQNGSNHVFGPLGTKFAVFAFKILPTVIFFSFCVKILYYIGIMQWIVIKLGWLMQATIGTTPCESVIAAASIFLSMSEAPLLIRPFIHLMTMSELHAVMTGGFATIAGSVMAAYISFGVSASHLLSASVMSAPAALAYSKLFYPETEVSKTSAQEIPVVRSDETNVLHAAVEGVVAALPLVANIAANLITFIAFIAFFNAIFDWSCVLVGADAGVCTLQNVFGYIFMPLAWSMGVPWDECHAVGTLLGLKTIVNEFVAYSAMSEMIKDDQLSTRSQVIATYALCGFSNLASMGIQLGVIGALAPERRTHVASIVFRAMIAGSAACFMTACIAGVLLGDESS</sequence>
<feature type="transmembrane region" description="Helical" evidence="7">
    <location>
        <begin position="431"/>
        <end position="453"/>
    </location>
</feature>
<evidence type="ECO:0000313" key="11">
    <source>
        <dbReference type="Proteomes" id="UP000694843"/>
    </source>
</evidence>
<feature type="transmembrane region" description="Helical" evidence="7">
    <location>
        <begin position="112"/>
        <end position="129"/>
    </location>
</feature>
<evidence type="ECO:0000313" key="12">
    <source>
        <dbReference type="RefSeq" id="XP_018022198.1"/>
    </source>
</evidence>
<feature type="domain" description="Nucleoside transporter/FeoB GTPase Gate" evidence="10">
    <location>
        <begin position="246"/>
        <end position="344"/>
    </location>
</feature>
<dbReference type="NCBIfam" id="TIGR00804">
    <property type="entry name" value="nupC"/>
    <property type="match status" value="1"/>
</dbReference>
<dbReference type="Pfam" id="PF07662">
    <property type="entry name" value="Nucleos_tra2_C"/>
    <property type="match status" value="1"/>
</dbReference>
<dbReference type="PANTHER" id="PTHR10590">
    <property type="entry name" value="SODIUM/NUCLEOSIDE COTRANSPORTER"/>
    <property type="match status" value="1"/>
</dbReference>
<dbReference type="InterPro" id="IPR011657">
    <property type="entry name" value="CNT_C_dom"/>
</dbReference>
<feature type="transmembrane region" description="Helical" evidence="7">
    <location>
        <begin position="74"/>
        <end position="92"/>
    </location>
</feature>
<dbReference type="Pfam" id="PF01773">
    <property type="entry name" value="Nucleos_tra2_N"/>
    <property type="match status" value="1"/>
</dbReference>
<organism evidence="11 12">
    <name type="scientific">Hyalella azteca</name>
    <name type="common">Amphipod</name>
    <dbReference type="NCBI Taxonomy" id="294128"/>
    <lineage>
        <taxon>Eukaryota</taxon>
        <taxon>Metazoa</taxon>
        <taxon>Ecdysozoa</taxon>
        <taxon>Arthropoda</taxon>
        <taxon>Crustacea</taxon>
        <taxon>Multicrustacea</taxon>
        <taxon>Malacostraca</taxon>
        <taxon>Eumalacostraca</taxon>
        <taxon>Peracarida</taxon>
        <taxon>Amphipoda</taxon>
        <taxon>Senticaudata</taxon>
        <taxon>Talitrida</taxon>
        <taxon>Talitroidea</taxon>
        <taxon>Hyalellidae</taxon>
        <taxon>Hyalella</taxon>
    </lineage>
</organism>
<keyword evidence="3" id="KW-1003">Cell membrane</keyword>
<dbReference type="PANTHER" id="PTHR10590:SF4">
    <property type="entry name" value="SOLUTE CARRIER FAMILY 28 MEMBER 3"/>
    <property type="match status" value="1"/>
</dbReference>
<evidence type="ECO:0000259" key="8">
    <source>
        <dbReference type="Pfam" id="PF01773"/>
    </source>
</evidence>
<dbReference type="InterPro" id="IPR002668">
    <property type="entry name" value="CNT_N_dom"/>
</dbReference>
<evidence type="ECO:0000256" key="1">
    <source>
        <dbReference type="ARBA" id="ARBA00004651"/>
    </source>
</evidence>
<dbReference type="OMA" id="ERKYDTV"/>
<evidence type="ECO:0000256" key="2">
    <source>
        <dbReference type="ARBA" id="ARBA00009033"/>
    </source>
</evidence>
<feature type="transmembrane region" description="Helical" evidence="7">
    <location>
        <begin position="164"/>
        <end position="180"/>
    </location>
</feature>
<feature type="transmembrane region" description="Helical" evidence="7">
    <location>
        <begin position="189"/>
        <end position="208"/>
    </location>
</feature>
<dbReference type="GeneID" id="108678328"/>
<evidence type="ECO:0000256" key="7">
    <source>
        <dbReference type="RuleBase" id="RU362018"/>
    </source>
</evidence>
<keyword evidence="7" id="KW-0813">Transport</keyword>
<comment type="subcellular location">
    <subcellularLocation>
        <location evidence="1">Cell membrane</location>
        <topology evidence="1">Multi-pass membrane protein</topology>
    </subcellularLocation>
</comment>
<reference evidence="12" key="1">
    <citation type="submission" date="2025-08" db="UniProtKB">
        <authorList>
            <consortium name="RefSeq"/>
        </authorList>
    </citation>
    <scope>IDENTIFICATION</scope>
    <source>
        <tissue evidence="12">Whole organism</tissue>
    </source>
</reference>
<keyword evidence="11" id="KW-1185">Reference proteome</keyword>
<feature type="domain" description="Concentrative nucleoside transporter C-terminal" evidence="9">
    <location>
        <begin position="349"/>
        <end position="559"/>
    </location>
</feature>
<keyword evidence="4 7" id="KW-0812">Transmembrane</keyword>
<dbReference type="GO" id="GO:0005886">
    <property type="term" value="C:plasma membrane"/>
    <property type="evidence" value="ECO:0007669"/>
    <property type="project" value="UniProtKB-SubCell"/>
</dbReference>
<proteinExistence type="inferred from homology"/>
<evidence type="ECO:0000256" key="3">
    <source>
        <dbReference type="ARBA" id="ARBA00022475"/>
    </source>
</evidence>
<dbReference type="Proteomes" id="UP000694843">
    <property type="component" value="Unplaced"/>
</dbReference>
<feature type="transmembrane region" description="Helical" evidence="7">
    <location>
        <begin position="504"/>
        <end position="528"/>
    </location>
</feature>
<feature type="transmembrane region" description="Helical" evidence="7">
    <location>
        <begin position="242"/>
        <end position="266"/>
    </location>
</feature>
<accession>A0A8B7P818</accession>
<feature type="domain" description="Concentrative nucleoside transporter N-terminal" evidence="8">
    <location>
        <begin position="165"/>
        <end position="238"/>
    </location>
</feature>
<comment type="similarity">
    <text evidence="2 7">Belongs to the concentrative nucleoside transporter (CNT) (TC 2.A.41) family.</text>
</comment>
<evidence type="ECO:0000259" key="10">
    <source>
        <dbReference type="Pfam" id="PF07670"/>
    </source>
</evidence>
<name>A0A8B7P818_HYAAZ</name>
<feature type="transmembrane region" description="Helical" evidence="7">
    <location>
        <begin position="136"/>
        <end position="152"/>
    </location>
</feature>
<evidence type="ECO:0000259" key="9">
    <source>
        <dbReference type="Pfam" id="PF07662"/>
    </source>
</evidence>
<dbReference type="InterPro" id="IPR008276">
    <property type="entry name" value="C_nuclsd_transpt"/>
</dbReference>
<feature type="transmembrane region" description="Helical" evidence="7">
    <location>
        <begin position="540"/>
        <end position="562"/>
    </location>
</feature>
<keyword evidence="6 7" id="KW-0472">Membrane</keyword>
<feature type="transmembrane region" description="Helical" evidence="7">
    <location>
        <begin position="278"/>
        <end position="301"/>
    </location>
</feature>
<feature type="transmembrane region" description="Helical" evidence="7">
    <location>
        <begin position="400"/>
        <end position="424"/>
    </location>
</feature>
<dbReference type="Pfam" id="PF07670">
    <property type="entry name" value="Gate"/>
    <property type="match status" value="1"/>
</dbReference>
<dbReference type="AlphaFoldDB" id="A0A8B7P818"/>
<gene>
    <name evidence="12" type="primary">LOC108678328</name>
</gene>
<dbReference type="InterPro" id="IPR011642">
    <property type="entry name" value="Gate_dom"/>
</dbReference>
<protein>
    <recommendedName>
        <fullName evidence="7">Sodium/nucleoside cotransporter</fullName>
    </recommendedName>
</protein>
<feature type="transmembrane region" description="Helical" evidence="7">
    <location>
        <begin position="321"/>
        <end position="343"/>
    </location>
</feature>
<dbReference type="KEGG" id="hazt:108678328"/>
<evidence type="ECO:0000256" key="5">
    <source>
        <dbReference type="ARBA" id="ARBA00022989"/>
    </source>
</evidence>
<evidence type="ECO:0000256" key="6">
    <source>
        <dbReference type="ARBA" id="ARBA00023136"/>
    </source>
</evidence>
<dbReference type="GO" id="GO:0005415">
    <property type="term" value="F:nucleoside:sodium symporter activity"/>
    <property type="evidence" value="ECO:0007669"/>
    <property type="project" value="TreeGrafter"/>
</dbReference>
<evidence type="ECO:0000256" key="4">
    <source>
        <dbReference type="ARBA" id="ARBA00022692"/>
    </source>
</evidence>
<keyword evidence="5 7" id="KW-1133">Transmembrane helix</keyword>
<dbReference type="RefSeq" id="XP_018022198.1">
    <property type="nucleotide sequence ID" value="XM_018166709.2"/>
</dbReference>